<reference evidence="1" key="2">
    <citation type="submission" date="2023-06" db="EMBL/GenBank/DDBJ databases">
        <authorList>
            <consortium name="Lawrence Berkeley National Laboratory"/>
            <person name="Haridas S."/>
            <person name="Hensen N."/>
            <person name="Bonometti L."/>
            <person name="Westerberg I."/>
            <person name="Brannstrom I.O."/>
            <person name="Guillou S."/>
            <person name="Cros-Aarteil S."/>
            <person name="Calhoun S."/>
            <person name="Kuo A."/>
            <person name="Mondo S."/>
            <person name="Pangilinan J."/>
            <person name="Riley R."/>
            <person name="Labutti K."/>
            <person name="Andreopoulos B."/>
            <person name="Lipzen A."/>
            <person name="Chen C."/>
            <person name="Yanf M."/>
            <person name="Daum C."/>
            <person name="Ng V."/>
            <person name="Clum A."/>
            <person name="Steindorff A."/>
            <person name="Ohm R."/>
            <person name="Martin F."/>
            <person name="Silar P."/>
            <person name="Natvig D."/>
            <person name="Lalanne C."/>
            <person name="Gautier V."/>
            <person name="Ament-Velasquez S.L."/>
            <person name="Kruys A."/>
            <person name="Hutchinson M.I."/>
            <person name="Powell A.J."/>
            <person name="Barry K."/>
            <person name="Miller A.N."/>
            <person name="Grigoriev I.V."/>
            <person name="Debuchy R."/>
            <person name="Gladieux P."/>
            <person name="Thoren M.H."/>
            <person name="Johannesson H."/>
        </authorList>
    </citation>
    <scope>NUCLEOTIDE SEQUENCE</scope>
    <source>
        <strain evidence="1">CBS 560.94</strain>
    </source>
</reference>
<gene>
    <name evidence="1" type="ORF">B0H65DRAFT_442543</name>
</gene>
<accession>A0AAE0JFP3</accession>
<dbReference type="Proteomes" id="UP001278500">
    <property type="component" value="Unassembled WGS sequence"/>
</dbReference>
<evidence type="ECO:0000313" key="1">
    <source>
        <dbReference type="EMBL" id="KAK3345118.1"/>
    </source>
</evidence>
<dbReference type="AlphaFoldDB" id="A0AAE0JFP3"/>
<protein>
    <submittedName>
        <fullName evidence="1">Uncharacterized protein</fullName>
    </submittedName>
</protein>
<dbReference type="GeneID" id="87862735"/>
<evidence type="ECO:0000313" key="2">
    <source>
        <dbReference type="Proteomes" id="UP001278500"/>
    </source>
</evidence>
<name>A0AAE0JFP3_9PEZI</name>
<sequence>MSVFCDLVAVAIVVFPSVKDDNDEFNFILAQLQSIISSTGKSTDFVYYKSTGDLLVEYQSPFGNHQIETVYTKSYRLNRSYPRKAAYALYRLNRLLSEKRGGNLRSPYTSYFGFTNANGYITEWRHLGSEDDTDQDPEDDTNLESEGDAKNIWRMVYFVDASKSDDNSCPIKNPYAGFSILPIADYSVEIIVYGVLLGRSRADKRKYVLS</sequence>
<comment type="caution">
    <text evidence="1">The sequence shown here is derived from an EMBL/GenBank/DDBJ whole genome shotgun (WGS) entry which is preliminary data.</text>
</comment>
<dbReference type="EMBL" id="JAUEPP010000004">
    <property type="protein sequence ID" value="KAK3345118.1"/>
    <property type="molecule type" value="Genomic_DNA"/>
</dbReference>
<proteinExistence type="predicted"/>
<organism evidence="1 2">
    <name type="scientific">Neurospora tetraspora</name>
    <dbReference type="NCBI Taxonomy" id="94610"/>
    <lineage>
        <taxon>Eukaryota</taxon>
        <taxon>Fungi</taxon>
        <taxon>Dikarya</taxon>
        <taxon>Ascomycota</taxon>
        <taxon>Pezizomycotina</taxon>
        <taxon>Sordariomycetes</taxon>
        <taxon>Sordariomycetidae</taxon>
        <taxon>Sordariales</taxon>
        <taxon>Sordariaceae</taxon>
        <taxon>Neurospora</taxon>
    </lineage>
</organism>
<dbReference type="RefSeq" id="XP_062681731.1">
    <property type="nucleotide sequence ID" value="XM_062825581.1"/>
</dbReference>
<reference evidence="1" key="1">
    <citation type="journal article" date="2023" name="Mol. Phylogenet. Evol.">
        <title>Genome-scale phylogeny and comparative genomics of the fungal order Sordariales.</title>
        <authorList>
            <person name="Hensen N."/>
            <person name="Bonometti L."/>
            <person name="Westerberg I."/>
            <person name="Brannstrom I.O."/>
            <person name="Guillou S."/>
            <person name="Cros-Aarteil S."/>
            <person name="Calhoun S."/>
            <person name="Haridas S."/>
            <person name="Kuo A."/>
            <person name="Mondo S."/>
            <person name="Pangilinan J."/>
            <person name="Riley R."/>
            <person name="LaButti K."/>
            <person name="Andreopoulos B."/>
            <person name="Lipzen A."/>
            <person name="Chen C."/>
            <person name="Yan M."/>
            <person name="Daum C."/>
            <person name="Ng V."/>
            <person name="Clum A."/>
            <person name="Steindorff A."/>
            <person name="Ohm R.A."/>
            <person name="Martin F."/>
            <person name="Silar P."/>
            <person name="Natvig D.O."/>
            <person name="Lalanne C."/>
            <person name="Gautier V."/>
            <person name="Ament-Velasquez S.L."/>
            <person name="Kruys A."/>
            <person name="Hutchinson M.I."/>
            <person name="Powell A.J."/>
            <person name="Barry K."/>
            <person name="Miller A.N."/>
            <person name="Grigoriev I.V."/>
            <person name="Debuchy R."/>
            <person name="Gladieux P."/>
            <person name="Hiltunen Thoren M."/>
            <person name="Johannesson H."/>
        </authorList>
    </citation>
    <scope>NUCLEOTIDE SEQUENCE</scope>
    <source>
        <strain evidence="1">CBS 560.94</strain>
    </source>
</reference>
<keyword evidence="2" id="KW-1185">Reference proteome</keyword>